<dbReference type="CDD" id="cd03894">
    <property type="entry name" value="M20_ArgE"/>
    <property type="match status" value="1"/>
</dbReference>
<dbReference type="InterPro" id="IPR002933">
    <property type="entry name" value="Peptidase_M20"/>
</dbReference>
<gene>
    <name evidence="12" type="ORF">CWE25_11330</name>
</gene>
<evidence type="ECO:0000256" key="8">
    <source>
        <dbReference type="ARBA" id="ARBA00022801"/>
    </source>
</evidence>
<evidence type="ECO:0000256" key="1">
    <source>
        <dbReference type="ARBA" id="ARBA00001947"/>
    </source>
</evidence>
<evidence type="ECO:0000256" key="5">
    <source>
        <dbReference type="ARBA" id="ARBA00022571"/>
    </source>
</evidence>
<accession>A0A432XRG1</accession>
<organism evidence="12 13">
    <name type="scientific">Idiomarina fontislapidosi</name>
    <dbReference type="NCBI Taxonomy" id="263723"/>
    <lineage>
        <taxon>Bacteria</taxon>
        <taxon>Pseudomonadati</taxon>
        <taxon>Pseudomonadota</taxon>
        <taxon>Gammaproteobacteria</taxon>
        <taxon>Alteromonadales</taxon>
        <taxon>Idiomarinaceae</taxon>
        <taxon>Idiomarina</taxon>
    </lineage>
</organism>
<dbReference type="PANTHER" id="PTHR43808">
    <property type="entry name" value="ACETYLORNITHINE DEACETYLASE"/>
    <property type="match status" value="1"/>
</dbReference>
<evidence type="ECO:0000256" key="3">
    <source>
        <dbReference type="ARBA" id="ARBA00005691"/>
    </source>
</evidence>
<dbReference type="GO" id="GO:0046872">
    <property type="term" value="F:metal ion binding"/>
    <property type="evidence" value="ECO:0007669"/>
    <property type="project" value="UniProtKB-KW"/>
</dbReference>
<proteinExistence type="inferred from homology"/>
<dbReference type="InterPro" id="IPR050072">
    <property type="entry name" value="Peptidase_M20A"/>
</dbReference>
<dbReference type="GO" id="GO:0008777">
    <property type="term" value="F:acetylornithine deacetylase activity"/>
    <property type="evidence" value="ECO:0007669"/>
    <property type="project" value="TreeGrafter"/>
</dbReference>
<comment type="cofactor">
    <cofactor evidence="1">
        <name>Zn(2+)</name>
        <dbReference type="ChEBI" id="CHEBI:29105"/>
    </cofactor>
</comment>
<dbReference type="FunFam" id="3.30.70.360:FF:000003">
    <property type="entry name" value="Acetylornithine deacetylase"/>
    <property type="match status" value="1"/>
</dbReference>
<dbReference type="SUPFAM" id="SSF53187">
    <property type="entry name" value="Zn-dependent exopeptidases"/>
    <property type="match status" value="1"/>
</dbReference>
<dbReference type="Gene3D" id="3.30.70.360">
    <property type="match status" value="1"/>
</dbReference>
<keyword evidence="6" id="KW-0028">Amino-acid biosynthesis</keyword>
<keyword evidence="5" id="KW-0055">Arginine biosynthesis</keyword>
<keyword evidence="7" id="KW-0479">Metal-binding</keyword>
<dbReference type="SUPFAM" id="SSF55031">
    <property type="entry name" value="Bacterial exopeptidase dimerisation domain"/>
    <property type="match status" value="1"/>
</dbReference>
<name>A0A432XRG1_9GAMM</name>
<dbReference type="PROSITE" id="PS00759">
    <property type="entry name" value="ARGE_DAPE_CPG2_2"/>
    <property type="match status" value="1"/>
</dbReference>
<dbReference type="NCBIfam" id="NF003474">
    <property type="entry name" value="PRK05111.1"/>
    <property type="match status" value="1"/>
</dbReference>
<comment type="subcellular location">
    <subcellularLocation>
        <location evidence="2">Cytoplasm</location>
    </subcellularLocation>
</comment>
<dbReference type="AlphaFoldDB" id="A0A432XRG1"/>
<keyword evidence="10" id="KW-0170">Cobalt</keyword>
<dbReference type="EMBL" id="PIPV01000011">
    <property type="protein sequence ID" value="RUO51315.1"/>
    <property type="molecule type" value="Genomic_DNA"/>
</dbReference>
<evidence type="ECO:0000256" key="7">
    <source>
        <dbReference type="ARBA" id="ARBA00022723"/>
    </source>
</evidence>
<dbReference type="Pfam" id="PF07687">
    <property type="entry name" value="M20_dimer"/>
    <property type="match status" value="1"/>
</dbReference>
<dbReference type="GO" id="GO:0005737">
    <property type="term" value="C:cytoplasm"/>
    <property type="evidence" value="ECO:0007669"/>
    <property type="project" value="UniProtKB-SubCell"/>
</dbReference>
<dbReference type="Gene3D" id="3.40.630.10">
    <property type="entry name" value="Zn peptidases"/>
    <property type="match status" value="1"/>
</dbReference>
<dbReference type="PANTHER" id="PTHR43808:SF1">
    <property type="entry name" value="ACETYLORNITHINE DEACETYLASE"/>
    <property type="match status" value="1"/>
</dbReference>
<comment type="caution">
    <text evidence="12">The sequence shown here is derived from an EMBL/GenBank/DDBJ whole genome shotgun (WGS) entry which is preliminary data.</text>
</comment>
<evidence type="ECO:0000256" key="4">
    <source>
        <dbReference type="ARBA" id="ARBA00022490"/>
    </source>
</evidence>
<keyword evidence="8" id="KW-0378">Hydrolase</keyword>
<dbReference type="OrthoDB" id="3665926at2"/>
<dbReference type="PROSITE" id="PS00758">
    <property type="entry name" value="ARGE_DAPE_CPG2_1"/>
    <property type="match status" value="1"/>
</dbReference>
<evidence type="ECO:0000313" key="13">
    <source>
        <dbReference type="Proteomes" id="UP000287330"/>
    </source>
</evidence>
<dbReference type="NCBIfam" id="TIGR01892">
    <property type="entry name" value="AcOrn-deacetyl"/>
    <property type="match status" value="1"/>
</dbReference>
<evidence type="ECO:0000256" key="6">
    <source>
        <dbReference type="ARBA" id="ARBA00022605"/>
    </source>
</evidence>
<evidence type="ECO:0000313" key="12">
    <source>
        <dbReference type="EMBL" id="RUO51315.1"/>
    </source>
</evidence>
<keyword evidence="4" id="KW-0963">Cytoplasm</keyword>
<comment type="similarity">
    <text evidence="3">Belongs to the peptidase M20A family. ArgE subfamily.</text>
</comment>
<dbReference type="Proteomes" id="UP000287330">
    <property type="component" value="Unassembled WGS sequence"/>
</dbReference>
<evidence type="ECO:0000256" key="2">
    <source>
        <dbReference type="ARBA" id="ARBA00004496"/>
    </source>
</evidence>
<dbReference type="Pfam" id="PF01546">
    <property type="entry name" value="Peptidase_M20"/>
    <property type="match status" value="1"/>
</dbReference>
<feature type="domain" description="Peptidase M20 dimerisation" evidence="11">
    <location>
        <begin position="176"/>
        <end position="287"/>
    </location>
</feature>
<keyword evidence="13" id="KW-1185">Reference proteome</keyword>
<evidence type="ECO:0000259" key="11">
    <source>
        <dbReference type="Pfam" id="PF07687"/>
    </source>
</evidence>
<evidence type="ECO:0000256" key="10">
    <source>
        <dbReference type="ARBA" id="ARBA00023285"/>
    </source>
</evidence>
<protein>
    <submittedName>
        <fullName evidence="12">Acetylornithine deacetylase</fullName>
    </submittedName>
</protein>
<dbReference type="GO" id="GO:0006526">
    <property type="term" value="P:L-arginine biosynthetic process"/>
    <property type="evidence" value="ECO:0007669"/>
    <property type="project" value="UniProtKB-KW"/>
</dbReference>
<keyword evidence="9" id="KW-0862">Zinc</keyword>
<dbReference type="InterPro" id="IPR010169">
    <property type="entry name" value="AcOrn-deacetyl"/>
</dbReference>
<dbReference type="InterPro" id="IPR001261">
    <property type="entry name" value="ArgE/DapE_CS"/>
</dbReference>
<dbReference type="RefSeq" id="WP_110575748.1">
    <property type="nucleotide sequence ID" value="NZ_PIPV01000011.1"/>
</dbReference>
<evidence type="ECO:0000256" key="9">
    <source>
        <dbReference type="ARBA" id="ARBA00022833"/>
    </source>
</evidence>
<dbReference type="InterPro" id="IPR011650">
    <property type="entry name" value="Peptidase_M20_dimer"/>
</dbReference>
<reference evidence="13" key="1">
    <citation type="journal article" date="2018" name="Front. Microbiol.">
        <title>Genome-Based Analysis Reveals the Taxonomy and Diversity of the Family Idiomarinaceae.</title>
        <authorList>
            <person name="Liu Y."/>
            <person name="Lai Q."/>
            <person name="Shao Z."/>
        </authorList>
    </citation>
    <scope>NUCLEOTIDE SEQUENCE [LARGE SCALE GENOMIC DNA]</scope>
    <source>
        <strain evidence="13">F23</strain>
    </source>
</reference>
<dbReference type="InterPro" id="IPR036264">
    <property type="entry name" value="Bact_exopeptidase_dim_dom"/>
</dbReference>
<sequence>MSIPSFFNMYQALIARPSISSLDPSWDHSNKAVIDLLAEWLEALNFKVEIQPLNDNPNKYNLLARRGSGKGGLLLSGHTDTVPFDEHRWHSDPFKLTERDNRWYGLGSIDMKGFFAFIIEELKRLPEQYQTKPIMILATADEETTMAGARELHHFPDLKPDYCIIGEPTQMQPIRAHKGHMTEAIKVIGRTGHSSDPRLGLNAIEIMHKVTTQLLEFKNRISHKYSNKLFDVSFPTMNLGSIHGGDNANRICGCCELQLDIRPLPGMHIDHLYAELLQLLQPIMKEYPNAIDLVPMHEPIPGFLEQADSALVSLAEKIAASPSCAVNYCTEAPFLQQLGCQTLVMGPGSINQAHQPNEFLELSDIETASKRFNTLINHLCFAETGR</sequence>
<dbReference type="HAMAP" id="MF_01108">
    <property type="entry name" value="ArgE"/>
    <property type="match status" value="1"/>
</dbReference>